<accession>A0ABV1L3J2</accession>
<evidence type="ECO:0000313" key="3">
    <source>
        <dbReference type="Proteomes" id="UP001493487"/>
    </source>
</evidence>
<proteinExistence type="predicted"/>
<dbReference type="Proteomes" id="UP001493487">
    <property type="component" value="Unassembled WGS sequence"/>
</dbReference>
<dbReference type="EMBL" id="JASKHM010000026">
    <property type="protein sequence ID" value="MEQ4486898.1"/>
    <property type="molecule type" value="Genomic_DNA"/>
</dbReference>
<comment type="caution">
    <text evidence="2">The sequence shown here is derived from an EMBL/GenBank/DDBJ whole genome shotgun (WGS) entry which is preliminary data.</text>
</comment>
<keyword evidence="3" id="KW-1185">Reference proteome</keyword>
<dbReference type="PROSITE" id="PS51257">
    <property type="entry name" value="PROKAR_LIPOPROTEIN"/>
    <property type="match status" value="1"/>
</dbReference>
<dbReference type="RefSeq" id="WP_232189941.1">
    <property type="nucleotide sequence ID" value="NZ_JAIOAP010000025.1"/>
</dbReference>
<feature type="transmembrane region" description="Helical" evidence="1">
    <location>
        <begin position="12"/>
        <end position="30"/>
    </location>
</feature>
<evidence type="ECO:0000256" key="1">
    <source>
        <dbReference type="SAM" id="Phobius"/>
    </source>
</evidence>
<evidence type="ECO:0000313" key="2">
    <source>
        <dbReference type="EMBL" id="MEQ4486898.1"/>
    </source>
</evidence>
<keyword evidence="1" id="KW-0472">Membrane</keyword>
<gene>
    <name evidence="2" type="ORF">QJS35_31430</name>
</gene>
<protein>
    <submittedName>
        <fullName evidence="2">DUF5696 domain-containing protein</fullName>
    </submittedName>
</protein>
<reference evidence="2 3" key="1">
    <citation type="journal article" date="2023" name="Genome Announc.">
        <title>Pan-Genome Analyses of the Genus Cohnella and Proposal of the Novel Species Cohnella silvisoli sp. nov., Isolated from Forest Soil.</title>
        <authorList>
            <person name="Wang C."/>
            <person name="Mao L."/>
            <person name="Bao G."/>
            <person name="Zhu H."/>
        </authorList>
    </citation>
    <scope>NUCLEOTIDE SEQUENCE [LARGE SCALE GENOMIC DNA]</scope>
    <source>
        <strain evidence="2 3">NL03-T5-1</strain>
    </source>
</reference>
<organism evidence="2 3">
    <name type="scientific">Cohnella silvisoli</name>
    <dbReference type="NCBI Taxonomy" id="2873699"/>
    <lineage>
        <taxon>Bacteria</taxon>
        <taxon>Bacillati</taxon>
        <taxon>Bacillota</taxon>
        <taxon>Bacilli</taxon>
        <taxon>Bacillales</taxon>
        <taxon>Paenibacillaceae</taxon>
        <taxon>Cohnella</taxon>
    </lineage>
</organism>
<keyword evidence="1" id="KW-0812">Transmembrane</keyword>
<sequence>MASIRRPGKKAWISLGLAAVACVIALTVLLERSELPTLEEMGLEPQAQTKLQVRSGEAWLPQGGDAAGYVTAIENENFALRIHPQTTQIIVTDKRSGYEWRSNPPEEKLADEKVKGLLLSNLKSPLVMDYFGFGDKARRDLLNTTSKKLRISFLRYEGGLQVSYEFTDKQIGVIVQYELSDHGLIVHVPDDGITEKGEFAIFSLDVLPYFGAAKPGEDGYILLPDGPGGIIKFNAPHSSLTQGYSNQIYGSEVSNVRPDSRKSSRGSISEGITYPVFGVKRGDNAYLAIIKEGKEETVIKAMPAGLKSTYYNVNASFMYREEFLRKNGILSMPFKTVESDRMKLDRTVEYRFMIGKEANYTGMAVSYREELQASGQLGDKMAPAEHIPLTLNIVGGNSQDAYNREQYIPVTTFEQAERIVTELSDSGMSNIRIVYYGWQDGGDFNAAKRFPIENGLGGSKAAKTFVDRMHELGFTVLFEDNFVYVDARSSISAKSKGVRGINGTVFFNGSNEFLLKPELTLAYAFETIEKLKPIGVDGIHYNWLGEFTFRDYEKTPTERRQTSQMYRNLLAYTQQQLGRSGVYSGSDFSLGAVDHISDFPLEGNYYFMVDETVPFYPIAIHGYVSYSSTAGNMRDDYEGQFLKAIEYGALPAFYVTWERSRLLKNTASDYLFSSEFDLWKERMMKEYKDFDKLAALFNQAIVAHDKRSDTVFVTTYEDGTEVTVDYGKRSFEVAKGGNQ</sequence>
<keyword evidence="1" id="KW-1133">Transmembrane helix</keyword>
<dbReference type="Pfam" id="PF18952">
    <property type="entry name" value="DUF5696"/>
    <property type="match status" value="1"/>
</dbReference>
<name>A0ABV1L3J2_9BACL</name>
<dbReference type="InterPro" id="IPR043751">
    <property type="entry name" value="DUF5696"/>
</dbReference>